<dbReference type="InterPro" id="IPR025558">
    <property type="entry name" value="DUF4283"/>
</dbReference>
<feature type="region of interest" description="Disordered" evidence="1">
    <location>
        <begin position="284"/>
        <end position="352"/>
    </location>
</feature>
<name>A0A8X7VN30_BRACI</name>
<comment type="caution">
    <text evidence="4">The sequence shown here is derived from an EMBL/GenBank/DDBJ whole genome shotgun (WGS) entry which is preliminary data.</text>
</comment>
<feature type="domain" description="Zinc knuckle CX2CX4HX4C" evidence="3">
    <location>
        <begin position="175"/>
        <end position="218"/>
    </location>
</feature>
<dbReference type="InterPro" id="IPR025836">
    <property type="entry name" value="Zn_knuckle_CX2CX4HX4C"/>
</dbReference>
<evidence type="ECO:0000259" key="3">
    <source>
        <dbReference type="Pfam" id="PF14392"/>
    </source>
</evidence>
<evidence type="ECO:0000313" key="5">
    <source>
        <dbReference type="Proteomes" id="UP000886595"/>
    </source>
</evidence>
<dbReference type="InterPro" id="IPR040256">
    <property type="entry name" value="At4g02000-like"/>
</dbReference>
<dbReference type="PANTHER" id="PTHR31286:SF163">
    <property type="entry name" value="ZINC KNUCKLE CX2CX4HX4C DOMAIN-CONTAINING PROTEIN"/>
    <property type="match status" value="1"/>
</dbReference>
<proteinExistence type="predicted"/>
<evidence type="ECO:0000313" key="4">
    <source>
        <dbReference type="EMBL" id="KAG2314868.1"/>
    </source>
</evidence>
<evidence type="ECO:0008006" key="6">
    <source>
        <dbReference type="Google" id="ProtNLM"/>
    </source>
</evidence>
<gene>
    <name evidence="4" type="ORF">Bca52824_017990</name>
</gene>
<dbReference type="Pfam" id="PF14392">
    <property type="entry name" value="zf-CCHC_4"/>
    <property type="match status" value="1"/>
</dbReference>
<feature type="compositionally biased region" description="Polar residues" evidence="1">
    <location>
        <begin position="296"/>
        <end position="325"/>
    </location>
</feature>
<organism evidence="4 5">
    <name type="scientific">Brassica carinata</name>
    <name type="common">Ethiopian mustard</name>
    <name type="synonym">Abyssinian cabbage</name>
    <dbReference type="NCBI Taxonomy" id="52824"/>
    <lineage>
        <taxon>Eukaryota</taxon>
        <taxon>Viridiplantae</taxon>
        <taxon>Streptophyta</taxon>
        <taxon>Embryophyta</taxon>
        <taxon>Tracheophyta</taxon>
        <taxon>Spermatophyta</taxon>
        <taxon>Magnoliopsida</taxon>
        <taxon>eudicotyledons</taxon>
        <taxon>Gunneridae</taxon>
        <taxon>Pentapetalae</taxon>
        <taxon>rosids</taxon>
        <taxon>malvids</taxon>
        <taxon>Brassicales</taxon>
        <taxon>Brassicaceae</taxon>
        <taxon>Brassiceae</taxon>
        <taxon>Brassica</taxon>
    </lineage>
</organism>
<dbReference type="PANTHER" id="PTHR31286">
    <property type="entry name" value="GLYCINE-RICH CELL WALL STRUCTURAL PROTEIN 1.8-LIKE"/>
    <property type="match status" value="1"/>
</dbReference>
<evidence type="ECO:0000256" key="1">
    <source>
        <dbReference type="SAM" id="MobiDB-lite"/>
    </source>
</evidence>
<protein>
    <recommendedName>
        <fullName evidence="6">DUF4283 domain-containing protein</fullName>
    </recommendedName>
</protein>
<dbReference type="Proteomes" id="UP000886595">
    <property type="component" value="Unassembled WGS sequence"/>
</dbReference>
<keyword evidence="5" id="KW-1185">Reference proteome</keyword>
<feature type="domain" description="DUF4283" evidence="2">
    <location>
        <begin position="41"/>
        <end position="118"/>
    </location>
</feature>
<dbReference type="OrthoDB" id="1939268at2759"/>
<dbReference type="Pfam" id="PF14111">
    <property type="entry name" value="DUF4283"/>
    <property type="match status" value="1"/>
</dbReference>
<accession>A0A8X7VN30</accession>
<reference evidence="4 5" key="1">
    <citation type="submission" date="2020-02" db="EMBL/GenBank/DDBJ databases">
        <authorList>
            <person name="Ma Q."/>
            <person name="Huang Y."/>
            <person name="Song X."/>
            <person name="Pei D."/>
        </authorList>
    </citation>
    <scope>NUCLEOTIDE SEQUENCE [LARGE SCALE GENOMIC DNA]</scope>
    <source>
        <strain evidence="4">Sxm20200214</strain>
        <tissue evidence="4">Leaf</tissue>
    </source>
</reference>
<evidence type="ECO:0000259" key="2">
    <source>
        <dbReference type="Pfam" id="PF14111"/>
    </source>
</evidence>
<dbReference type="AlphaFoldDB" id="A0A8X7VN30"/>
<sequence length="363" mass="41996">MAPRFTEAEKGKGTMVTTRDNPIRRIRAPSLDTSALIIENALTLIGKLTNPQEQKIWALIPALPQKWNLLGRAVGSDLGNNCFMFRFEREDDFRRVLDNRPYHFSYWMIILQRWEPVISSSFPSLIPFWIRIKGLPLHFWHEKMVAKIGQDLGTLETHELTKTTARVRVLIGGLKPLIKKAVIEFDSGEESLINLEYEKLESHCSICYSLFHARRNCPEREQLEESSERIPDNRGYVSVQKIALRNATTEFSTQGEMRKEKPSTDLYGFHERFDRYGRPFGERVSTKHTRVPPPLRSSNAIEPSTQTWKQKTTKGDSQPYVSPQYTHKKTEYKRLLSKGKGPVPPKKPRPMETGAIWGRCWEL</sequence>
<dbReference type="EMBL" id="JAAMPC010000004">
    <property type="protein sequence ID" value="KAG2314868.1"/>
    <property type="molecule type" value="Genomic_DNA"/>
</dbReference>